<gene>
    <name evidence="1" type="ORF">MHHB_P0721</name>
</gene>
<accession>A0A401HQR0</accession>
<dbReference type="Proteomes" id="UP000290527">
    <property type="component" value="Unassembled WGS sequence"/>
</dbReference>
<dbReference type="RefSeq" id="WP_131007262.1">
    <property type="nucleotide sequence ID" value="NZ_BFAX01000003.1"/>
</dbReference>
<keyword evidence="2" id="KW-1185">Reference proteome</keyword>
<evidence type="ECO:0000313" key="2">
    <source>
        <dbReference type="Proteomes" id="UP000290527"/>
    </source>
</evidence>
<comment type="caution">
    <text evidence="1">The sequence shown here is derived from an EMBL/GenBank/DDBJ whole genome shotgun (WGS) entry which is preliminary data.</text>
</comment>
<dbReference type="OrthoDB" id="59729at2157"/>
<proteinExistence type="predicted"/>
<sequence>MDSEKIFIIQSICEAKLFDKLKLLISGNVSKVYNIKIINILNHSHYFLKIIVKTTSDKCKMLCEILQEYEFIITNCQEIAFPSYLVRISGDMEKCLNLHKEILNSFINSGALPIKSEIISEDFITAICDIVVTNKDPLKCTKFLELIKKEDLTYKVIPIESYGYY</sequence>
<protein>
    <submittedName>
        <fullName evidence="1">Uncharacterized protein</fullName>
    </submittedName>
</protein>
<reference evidence="1 2" key="1">
    <citation type="journal article" date="2019" name="Int. J. Syst. Evol. Microbiol.">
        <title>Methanofervidicoccus abyssi gen. nov., sp. nov., a hydrogenotrophic methanogen, isolated from a hydrothermal vent chimney in the Mid-Cayman Spreading Center, the Caribbean Sea.</title>
        <authorList>
            <person name="Sakai S."/>
            <person name="Takaki Y."/>
            <person name="Miyazaki M."/>
            <person name="Ogawara M."/>
            <person name="Yanagawa K."/>
            <person name="Miyazaki J."/>
            <person name="Takai K."/>
        </authorList>
    </citation>
    <scope>NUCLEOTIDE SEQUENCE [LARGE SCALE GENOMIC DNA]</scope>
    <source>
        <strain evidence="1 2">HHB</strain>
    </source>
</reference>
<dbReference type="EMBL" id="BFAX01000003">
    <property type="protein sequence ID" value="GBF36491.1"/>
    <property type="molecule type" value="Genomic_DNA"/>
</dbReference>
<dbReference type="AlphaFoldDB" id="A0A401HQR0"/>
<name>A0A401HQR0_9EURY</name>
<organism evidence="1 2">
    <name type="scientific">Methanofervidicoccus abyssi</name>
    <dbReference type="NCBI Taxonomy" id="2082189"/>
    <lineage>
        <taxon>Archaea</taxon>
        <taxon>Methanobacteriati</taxon>
        <taxon>Methanobacteriota</taxon>
        <taxon>Methanomada group</taxon>
        <taxon>Methanococci</taxon>
        <taxon>Methanococcales</taxon>
        <taxon>Methanofervidicoccus</taxon>
    </lineage>
</organism>
<evidence type="ECO:0000313" key="1">
    <source>
        <dbReference type="EMBL" id="GBF36491.1"/>
    </source>
</evidence>